<dbReference type="InterPro" id="IPR049326">
    <property type="entry name" value="Rhodopsin_dom_fungi"/>
</dbReference>
<dbReference type="Proteomes" id="UP000275480">
    <property type="component" value="Unassembled WGS sequence"/>
</dbReference>
<comment type="subcellular location">
    <subcellularLocation>
        <location evidence="1">Membrane</location>
        <topology evidence="1">Multi-pass membrane protein</topology>
    </subcellularLocation>
</comment>
<dbReference type="PANTHER" id="PTHR33048:SF114">
    <property type="entry name" value="MEMBRANE PROTEIN PTH11-LIKE, PUTATIVE (AFU_ORTHOLOGUE AFUA_7G06620)-RELATED"/>
    <property type="match status" value="1"/>
</dbReference>
<feature type="transmembrane region" description="Helical" evidence="7">
    <location>
        <begin position="125"/>
        <end position="145"/>
    </location>
</feature>
<dbReference type="AlphaFoldDB" id="A0AB74BVM3"/>
<keyword evidence="2 7" id="KW-0812">Transmembrane</keyword>
<name>A0AB74BVM3_ASPFL</name>
<evidence type="ECO:0000313" key="10">
    <source>
        <dbReference type="Proteomes" id="UP000275480"/>
    </source>
</evidence>
<feature type="transmembrane region" description="Helical" evidence="7">
    <location>
        <begin position="6"/>
        <end position="29"/>
    </location>
</feature>
<evidence type="ECO:0000256" key="4">
    <source>
        <dbReference type="ARBA" id="ARBA00023136"/>
    </source>
</evidence>
<evidence type="ECO:0000256" key="2">
    <source>
        <dbReference type="ARBA" id="ARBA00022692"/>
    </source>
</evidence>
<gene>
    <name evidence="9" type="ORF">CA14_007675</name>
</gene>
<comment type="caution">
    <text evidence="9">The sequence shown here is derived from an EMBL/GenBank/DDBJ whole genome shotgun (WGS) entry which is preliminary data.</text>
</comment>
<dbReference type="Pfam" id="PF20684">
    <property type="entry name" value="Fung_rhodopsin"/>
    <property type="match status" value="1"/>
</dbReference>
<protein>
    <recommendedName>
        <fullName evidence="8">Rhodopsin domain-containing protein</fullName>
    </recommendedName>
</protein>
<evidence type="ECO:0000256" key="7">
    <source>
        <dbReference type="SAM" id="Phobius"/>
    </source>
</evidence>
<feature type="region of interest" description="Disordered" evidence="6">
    <location>
        <begin position="280"/>
        <end position="307"/>
    </location>
</feature>
<evidence type="ECO:0000256" key="5">
    <source>
        <dbReference type="ARBA" id="ARBA00038359"/>
    </source>
</evidence>
<feature type="transmembrane region" description="Helical" evidence="7">
    <location>
        <begin position="165"/>
        <end position="190"/>
    </location>
</feature>
<dbReference type="GO" id="GO:0016020">
    <property type="term" value="C:membrane"/>
    <property type="evidence" value="ECO:0007669"/>
    <property type="project" value="UniProtKB-SubCell"/>
</dbReference>
<evidence type="ECO:0000313" key="9">
    <source>
        <dbReference type="EMBL" id="RMZ38361.1"/>
    </source>
</evidence>
<sequence>MGSPAITVATVTIVFSTLSFIALCLRLFARYYIIQAVGLDDYLITIAAPYIVQLLSWAYTICTVLSVLHGFKGDYLTLNLEELLSFFKGMWLSSLIYPASQGFTKVSLCWFYIRLGHVSLTRACYAMIGLVVAQTIAFVLAAAFHCPLSRWSHNPIHLLSCAKGIKAFTLSTGGLNILTDVLTFALPIPVLLKLQMPSKQKAYVIFIIALGLIACVASIVRLVYSTNLMQFPPDIVSISGTFYWTSIEMNVAIVASSIPSFKAIASRYLPRLVGYSSRENPMPLGSRNGNENPLPKPPRRPRHSLGTSILYDGDRSSVLPTSSQERIHVPENQHTIHPDLNALAGDGVAVRVIPALKPRFFQLYPDAHLGKLRPNYIANEFPQNPIDPNDDNENVLFTYLDTALAAIESRDSGKSTIAYDENLPRMAYKA</sequence>
<keyword evidence="3 7" id="KW-1133">Transmembrane helix</keyword>
<dbReference type="EMBL" id="QQZZ01000160">
    <property type="protein sequence ID" value="RMZ38361.1"/>
    <property type="molecule type" value="Genomic_DNA"/>
</dbReference>
<evidence type="ECO:0000256" key="3">
    <source>
        <dbReference type="ARBA" id="ARBA00022989"/>
    </source>
</evidence>
<evidence type="ECO:0000259" key="8">
    <source>
        <dbReference type="Pfam" id="PF20684"/>
    </source>
</evidence>
<dbReference type="PANTHER" id="PTHR33048">
    <property type="entry name" value="PTH11-LIKE INTEGRAL MEMBRANE PROTEIN (AFU_ORTHOLOGUE AFUA_5G11245)"/>
    <property type="match status" value="1"/>
</dbReference>
<dbReference type="InterPro" id="IPR052337">
    <property type="entry name" value="SAT4-like"/>
</dbReference>
<evidence type="ECO:0000256" key="1">
    <source>
        <dbReference type="ARBA" id="ARBA00004141"/>
    </source>
</evidence>
<feature type="transmembrane region" description="Helical" evidence="7">
    <location>
        <begin position="202"/>
        <end position="222"/>
    </location>
</feature>
<feature type="transmembrane region" description="Helical" evidence="7">
    <location>
        <begin position="91"/>
        <end position="113"/>
    </location>
</feature>
<feature type="transmembrane region" description="Helical" evidence="7">
    <location>
        <begin position="50"/>
        <end position="71"/>
    </location>
</feature>
<reference evidence="9 10" key="1">
    <citation type="submission" date="2018-07" db="EMBL/GenBank/DDBJ databases">
        <title>Identification of spontaneous genetic mutation associated with occurrence of a yellow conidial color mutant of Aspergillus flavus.</title>
        <authorList>
            <person name="Chang P.-K."/>
            <person name="Mack B.M."/>
            <person name="Scharfenstein L."/>
            <person name="Gilbert M.K."/>
        </authorList>
    </citation>
    <scope>NUCLEOTIDE SEQUENCE [LARGE SCALE GENOMIC DNA]</scope>
    <source>
        <strain evidence="9 10">CA14</strain>
    </source>
</reference>
<proteinExistence type="inferred from homology"/>
<evidence type="ECO:0000256" key="6">
    <source>
        <dbReference type="SAM" id="MobiDB-lite"/>
    </source>
</evidence>
<organism evidence="9 10">
    <name type="scientific">Aspergillus flavus</name>
    <dbReference type="NCBI Taxonomy" id="5059"/>
    <lineage>
        <taxon>Eukaryota</taxon>
        <taxon>Fungi</taxon>
        <taxon>Dikarya</taxon>
        <taxon>Ascomycota</taxon>
        <taxon>Pezizomycotina</taxon>
        <taxon>Eurotiomycetes</taxon>
        <taxon>Eurotiomycetidae</taxon>
        <taxon>Eurotiales</taxon>
        <taxon>Aspergillaceae</taxon>
        <taxon>Aspergillus</taxon>
        <taxon>Aspergillus subgen. Circumdati</taxon>
    </lineage>
</organism>
<feature type="domain" description="Rhodopsin" evidence="8">
    <location>
        <begin position="25"/>
        <end position="266"/>
    </location>
</feature>
<keyword evidence="4 7" id="KW-0472">Membrane</keyword>
<comment type="similarity">
    <text evidence="5">Belongs to the SAT4 family.</text>
</comment>
<accession>A0AB74BVM3</accession>